<evidence type="ECO:0008006" key="3">
    <source>
        <dbReference type="Google" id="ProtNLM"/>
    </source>
</evidence>
<dbReference type="PANTHER" id="PTHR37947">
    <property type="entry name" value="BLL2462 PROTEIN"/>
    <property type="match status" value="1"/>
</dbReference>
<reference evidence="1 2" key="2">
    <citation type="journal article" date="2015" name="Stand. Genomic Sci.">
        <title>High quality draft genomic sequence of Arenimonas donghaensis DSM 18148(T).</title>
        <authorList>
            <person name="Chen F."/>
            <person name="Wang H."/>
            <person name="Cao Y."/>
            <person name="Li X."/>
            <person name="Wang G."/>
        </authorList>
    </citation>
    <scope>NUCLEOTIDE SEQUENCE [LARGE SCALE GENOMIC DNA]</scope>
    <source>
        <strain evidence="1 2">HO3-R19</strain>
    </source>
</reference>
<dbReference type="STRING" id="1121014.N788_12155"/>
<dbReference type="PANTHER" id="PTHR37947:SF1">
    <property type="entry name" value="BLL2462 PROTEIN"/>
    <property type="match status" value="1"/>
</dbReference>
<organism evidence="1 2">
    <name type="scientific">Arenimonas donghaensis DSM 18148 = HO3-R19</name>
    <dbReference type="NCBI Taxonomy" id="1121014"/>
    <lineage>
        <taxon>Bacteria</taxon>
        <taxon>Pseudomonadati</taxon>
        <taxon>Pseudomonadota</taxon>
        <taxon>Gammaproteobacteria</taxon>
        <taxon>Lysobacterales</taxon>
        <taxon>Lysobacteraceae</taxon>
        <taxon>Arenimonas</taxon>
    </lineage>
</organism>
<comment type="caution">
    <text evidence="1">The sequence shown here is derived from an EMBL/GenBank/DDBJ whole genome shotgun (WGS) entry which is preliminary data.</text>
</comment>
<evidence type="ECO:0000313" key="1">
    <source>
        <dbReference type="EMBL" id="KFL36994.1"/>
    </source>
</evidence>
<reference evidence="2" key="1">
    <citation type="submission" date="2013-08" db="EMBL/GenBank/DDBJ databases">
        <title>Genome sequencing of Arenimonas donghaensis.</title>
        <authorList>
            <person name="Chen F."/>
            <person name="Wang G."/>
        </authorList>
    </citation>
    <scope>NUCLEOTIDE SEQUENCE [LARGE SCALE GENOMIC DNA]</scope>
    <source>
        <strain evidence="2">HO3-R19</strain>
    </source>
</reference>
<dbReference type="RefSeq" id="WP_034222375.1">
    <property type="nucleotide sequence ID" value="NZ_AVCJ01000010.1"/>
</dbReference>
<dbReference type="OrthoDB" id="7199749at2"/>
<dbReference type="Gene3D" id="3.40.50.880">
    <property type="match status" value="1"/>
</dbReference>
<protein>
    <recommendedName>
        <fullName evidence="3">Carboxypeptidase regulatory-like domain-containing protein</fullName>
    </recommendedName>
</protein>
<accession>A0A087MJE1</accession>
<dbReference type="InterPro" id="IPR029062">
    <property type="entry name" value="Class_I_gatase-like"/>
</dbReference>
<proteinExistence type="predicted"/>
<name>A0A087MJE1_9GAMM</name>
<dbReference type="PATRIC" id="fig|1121014.3.peg.1183"/>
<dbReference type="EMBL" id="AVCJ01000010">
    <property type="protein sequence ID" value="KFL36994.1"/>
    <property type="molecule type" value="Genomic_DNA"/>
</dbReference>
<keyword evidence="2" id="KW-1185">Reference proteome</keyword>
<gene>
    <name evidence="1" type="ORF">N788_12155</name>
</gene>
<dbReference type="Proteomes" id="UP000029085">
    <property type="component" value="Unassembled WGS sequence"/>
</dbReference>
<dbReference type="SUPFAM" id="SSF52317">
    <property type="entry name" value="Class I glutamine amidotransferase-like"/>
    <property type="match status" value="1"/>
</dbReference>
<sequence length="588" mass="62262">MNTSLVVASLLVFAVVLSSLRLALRVRSGALAARQATGRIAAQAVVTGLLWLALFPPETSPPAFTLVVLTPGTVEIPAADPAQHRVALPGVAVPPELERVPDLATALRRHPGFASVRVLGHGLPARDQAAAHGLPLAFEPAPLPDGLHALDLPDRVVQGQAFEVRGQVRGPADANVQLLDPAGAVLAQTTPDADGAFRLPGRAGLAGPTDFQLRWQDADGQTLGEEALPLEVVAPARPRLLVLAGGPSPELKYLRRWAADTGLSLHTVIDVGGGTQLGDAPVTASAARFADFDLVVLDERAWAGLGANGRNELRSAVREGLGVLVRITGPLPERDATALRDWGLAVEDADLLQGLTWPGTEQPDVRAADSAVAATDRAPQLSRRPLELSARDGRVLHAAPDGEALVAWRQEGRGRVAASVLSDSYRLWLTGRRSAHGQLWADIVQTLARARDPRRPAPLAPAWLGERAMLCGLPEDASVVAPDGNAMALQVDPASGAAACAGYWPEQTGRHWLEHDGQSSPLQVRAPERYPAMLAAQRHAATQALVAPSATVASQPRKVPGPRWPWWLGWLLASAALWWFERRPAVAA</sequence>
<dbReference type="AlphaFoldDB" id="A0A087MJE1"/>
<evidence type="ECO:0000313" key="2">
    <source>
        <dbReference type="Proteomes" id="UP000029085"/>
    </source>
</evidence>